<accession>A0A1I6MJK9</accession>
<keyword evidence="1" id="KW-1133">Transmembrane helix</keyword>
<dbReference type="OrthoDB" id="5801787at2"/>
<dbReference type="Proteomes" id="UP000198926">
    <property type="component" value="Unassembled WGS sequence"/>
</dbReference>
<evidence type="ECO:0000313" key="2">
    <source>
        <dbReference type="EMBL" id="SFS15798.1"/>
    </source>
</evidence>
<dbReference type="EMBL" id="FOZM01000001">
    <property type="protein sequence ID" value="SFS15798.1"/>
    <property type="molecule type" value="Genomic_DNA"/>
</dbReference>
<sequence>MTKTPMHLWIVGVLSLVWNAGGAVDYLMTKLEVPDYVAALPEDSLRLLQEAPLWFHVAWATGVWLSVVGSILLLARSRLAGTAFALSLGGLLASSVYTYGLSEGGSMMATGGPAAIAFLIAIPVLLVLQWLYARAMTRKGVLR</sequence>
<dbReference type="AlphaFoldDB" id="A0A1I6MJK9"/>
<keyword evidence="1" id="KW-0472">Membrane</keyword>
<dbReference type="STRING" id="1123755.SAMN05444714_1909"/>
<evidence type="ECO:0000313" key="3">
    <source>
        <dbReference type="Proteomes" id="UP000198926"/>
    </source>
</evidence>
<protein>
    <recommendedName>
        <fullName evidence="4">Sugar transporter</fullName>
    </recommendedName>
</protein>
<gene>
    <name evidence="2" type="ORF">SAMN05444714_1909</name>
</gene>
<reference evidence="2 3" key="1">
    <citation type="submission" date="2016-10" db="EMBL/GenBank/DDBJ databases">
        <authorList>
            <person name="de Groot N.N."/>
        </authorList>
    </citation>
    <scope>NUCLEOTIDE SEQUENCE [LARGE SCALE GENOMIC DNA]</scope>
    <source>
        <strain evidence="2 3">DSM 29433</strain>
    </source>
</reference>
<feature type="transmembrane region" description="Helical" evidence="1">
    <location>
        <begin position="53"/>
        <end position="75"/>
    </location>
</feature>
<proteinExistence type="predicted"/>
<organism evidence="2 3">
    <name type="scientific">Yoonia litorea</name>
    <dbReference type="NCBI Taxonomy" id="1123755"/>
    <lineage>
        <taxon>Bacteria</taxon>
        <taxon>Pseudomonadati</taxon>
        <taxon>Pseudomonadota</taxon>
        <taxon>Alphaproteobacteria</taxon>
        <taxon>Rhodobacterales</taxon>
        <taxon>Paracoccaceae</taxon>
        <taxon>Yoonia</taxon>
    </lineage>
</organism>
<evidence type="ECO:0008006" key="4">
    <source>
        <dbReference type="Google" id="ProtNLM"/>
    </source>
</evidence>
<name>A0A1I6MJK9_9RHOB</name>
<evidence type="ECO:0000256" key="1">
    <source>
        <dbReference type="SAM" id="Phobius"/>
    </source>
</evidence>
<feature type="transmembrane region" description="Helical" evidence="1">
    <location>
        <begin position="82"/>
        <end position="102"/>
    </location>
</feature>
<dbReference type="RefSeq" id="WP_090206876.1">
    <property type="nucleotide sequence ID" value="NZ_FOZM01000001.1"/>
</dbReference>
<keyword evidence="3" id="KW-1185">Reference proteome</keyword>
<keyword evidence="1" id="KW-0812">Transmembrane</keyword>
<feature type="transmembrane region" description="Helical" evidence="1">
    <location>
        <begin position="114"/>
        <end position="133"/>
    </location>
</feature>